<accession>E5ANN6</accession>
<dbReference type="STRING" id="882378.RBRH_00059"/>
<dbReference type="HOGENOM" id="CLU_2521297_0_0_4"/>
<gene>
    <name evidence="1" type="ordered locus">RBRH_00059</name>
</gene>
<dbReference type="KEGG" id="brh:RBRH_00059"/>
<name>E5ANN6_MYCRK</name>
<reference evidence="1 2" key="1">
    <citation type="journal article" date="2011" name="J. Bacteriol.">
        <title>Complete genome sequence of Burkholderia rhizoxinica, an endosymbiont of Rhizopus microsporus.</title>
        <authorList>
            <person name="Lackner G."/>
            <person name="Moebius N."/>
            <person name="Partida-Martinez L."/>
            <person name="Hertweck C."/>
        </authorList>
    </citation>
    <scope>NUCLEOTIDE SEQUENCE [LARGE SCALE GENOMIC DNA]</scope>
    <source>
        <strain evidence="2">DSM 19002 / CIP 109453 / HKI 454</strain>
    </source>
</reference>
<sequence length="84" mass="8964">MLVKVHGQSLVLPPLGEKLLWAERMRVERLSPQLLSIEGADEIGRLITPARRSMQIHASHGHAIAAFVASGNVDVGFGVQSAAA</sequence>
<organism evidence="1 2">
    <name type="scientific">Mycetohabitans rhizoxinica (strain DSM 19002 / CIP 109453 / HKI 454)</name>
    <name type="common">Paraburkholderia rhizoxinica</name>
    <dbReference type="NCBI Taxonomy" id="882378"/>
    <lineage>
        <taxon>Bacteria</taxon>
        <taxon>Pseudomonadati</taxon>
        <taxon>Pseudomonadota</taxon>
        <taxon>Betaproteobacteria</taxon>
        <taxon>Burkholderiales</taxon>
        <taxon>Burkholderiaceae</taxon>
        <taxon>Mycetohabitans</taxon>
    </lineage>
</organism>
<dbReference type="Proteomes" id="UP000007437">
    <property type="component" value="Chromosome"/>
</dbReference>
<proteinExistence type="predicted"/>
<evidence type="ECO:0000313" key="2">
    <source>
        <dbReference type="Proteomes" id="UP000007437"/>
    </source>
</evidence>
<evidence type="ECO:0000313" key="1">
    <source>
        <dbReference type="EMBL" id="CBW74218.1"/>
    </source>
</evidence>
<dbReference type="EMBL" id="FR687359">
    <property type="protein sequence ID" value="CBW74218.1"/>
    <property type="molecule type" value="Genomic_DNA"/>
</dbReference>
<dbReference type="AlphaFoldDB" id="E5ANN6"/>
<protein>
    <submittedName>
        <fullName evidence="1">Transcriptional regulator fdsR</fullName>
    </submittedName>
</protein>